<feature type="domain" description="N-acetyltransferase" evidence="1">
    <location>
        <begin position="31"/>
        <end position="139"/>
    </location>
</feature>
<dbReference type="GO" id="GO:0016747">
    <property type="term" value="F:acyltransferase activity, transferring groups other than amino-acyl groups"/>
    <property type="evidence" value="ECO:0007669"/>
    <property type="project" value="InterPro"/>
</dbReference>
<dbReference type="Pfam" id="PF13302">
    <property type="entry name" value="Acetyltransf_3"/>
    <property type="match status" value="1"/>
</dbReference>
<comment type="caution">
    <text evidence="2">The sequence shown here is derived from an EMBL/GenBank/DDBJ whole genome shotgun (WGS) entry which is preliminary data.</text>
</comment>
<gene>
    <name evidence="2" type="ORF">OJ16_12640</name>
</gene>
<proteinExistence type="predicted"/>
<dbReference type="Gene3D" id="3.40.630.30">
    <property type="match status" value="1"/>
</dbReference>
<dbReference type="PANTHER" id="PTHR43792">
    <property type="entry name" value="GNAT FAMILY, PUTATIVE (AFU_ORTHOLOGUE AFUA_3G00765)-RELATED-RELATED"/>
    <property type="match status" value="1"/>
</dbReference>
<protein>
    <submittedName>
        <fullName evidence="2">Acetyltransferase</fullName>
    </submittedName>
</protein>
<dbReference type="InterPro" id="IPR016181">
    <property type="entry name" value="Acyl_CoA_acyltransferase"/>
</dbReference>
<evidence type="ECO:0000313" key="3">
    <source>
        <dbReference type="Proteomes" id="UP000031672"/>
    </source>
</evidence>
<dbReference type="InterPro" id="IPR000182">
    <property type="entry name" value="GNAT_dom"/>
</dbReference>
<dbReference type="Proteomes" id="UP000031672">
    <property type="component" value="Unassembled WGS sequence"/>
</dbReference>
<evidence type="ECO:0000259" key="1">
    <source>
        <dbReference type="Pfam" id="PF13302"/>
    </source>
</evidence>
<reference evidence="2 3" key="1">
    <citation type="submission" date="2014-11" db="EMBL/GenBank/DDBJ databases">
        <title>Draft Genome Sequence of Vibrio piscirenalis strains CECT 8603T and CECT 8604, two marine Gammaproteobacterium isolated from cultured gilthead sea bream (Sparus aurata).</title>
        <authorList>
            <person name="Arahal D.R."/>
            <person name="Rodrigo-Torres L."/>
            <person name="Lucena T."/>
            <person name="Pujalte M.J."/>
        </authorList>
    </citation>
    <scope>NUCLEOTIDE SEQUENCE [LARGE SCALE GENOMIC DNA]</scope>
    <source>
        <strain evidence="2 3">DCR 1-4-2</strain>
    </source>
</reference>
<evidence type="ECO:0000313" key="2">
    <source>
        <dbReference type="EMBL" id="KII76964.1"/>
    </source>
</evidence>
<dbReference type="EMBL" id="JTKH01000023">
    <property type="protein sequence ID" value="KII76964.1"/>
    <property type="molecule type" value="Genomic_DNA"/>
</dbReference>
<name>A0A0C2NKE7_9VIBR</name>
<dbReference type="STRING" id="1461322.OJ16_12640"/>
<organism evidence="2 3">
    <name type="scientific">Vibrio renipiscarius</name>
    <dbReference type="NCBI Taxonomy" id="1461322"/>
    <lineage>
        <taxon>Bacteria</taxon>
        <taxon>Pseudomonadati</taxon>
        <taxon>Pseudomonadota</taxon>
        <taxon>Gammaproteobacteria</taxon>
        <taxon>Vibrionales</taxon>
        <taxon>Vibrionaceae</taxon>
        <taxon>Vibrio</taxon>
    </lineage>
</organism>
<keyword evidence="2" id="KW-0808">Transferase</keyword>
<dbReference type="OrthoDB" id="9801656at2"/>
<keyword evidence="3" id="KW-1185">Reference proteome</keyword>
<accession>A0A0C2JG93</accession>
<dbReference type="PANTHER" id="PTHR43792:SF1">
    <property type="entry name" value="N-ACETYLTRANSFERASE DOMAIN-CONTAINING PROTEIN"/>
    <property type="match status" value="1"/>
</dbReference>
<accession>A0A0C2NKE7</accession>
<dbReference type="RefSeq" id="WP_040991217.1">
    <property type="nucleotide sequence ID" value="NZ_JBFRUC010000006.1"/>
</dbReference>
<sequence length="172" mass="19663">MTIVTRRALLIPYNESLQSDFLVLNCCAKNRAHMNGPHTVATAKQIFQKLLNDENSYARAVLDSRTRDYMGHIVISHLDSQPELSYIFDKAYWGQGIAFESLKAFFGKAVRDLNLHQVKATSTIDHQASIQLLDKLGFEFKGQYDDDFGPYYEYQFTYDEVADETSLYGNLA</sequence>
<dbReference type="InterPro" id="IPR051531">
    <property type="entry name" value="N-acetyltransferase"/>
</dbReference>
<dbReference type="AlphaFoldDB" id="A0A0C2NKE7"/>
<dbReference type="SUPFAM" id="SSF55729">
    <property type="entry name" value="Acyl-CoA N-acyltransferases (Nat)"/>
    <property type="match status" value="1"/>
</dbReference>